<dbReference type="PROSITE" id="PS50801">
    <property type="entry name" value="STAS"/>
    <property type="match status" value="1"/>
</dbReference>
<dbReference type="PANTHER" id="PTHR33495">
    <property type="entry name" value="ANTI-SIGMA FACTOR ANTAGONIST TM_1081-RELATED-RELATED"/>
    <property type="match status" value="1"/>
</dbReference>
<dbReference type="SUPFAM" id="SSF52091">
    <property type="entry name" value="SpoIIaa-like"/>
    <property type="match status" value="1"/>
</dbReference>
<protein>
    <recommendedName>
        <fullName evidence="2">Anti-sigma factor antagonist</fullName>
    </recommendedName>
</protein>
<evidence type="ECO:0000313" key="5">
    <source>
        <dbReference type="Proteomes" id="UP000295578"/>
    </source>
</evidence>
<evidence type="ECO:0000256" key="1">
    <source>
        <dbReference type="ARBA" id="ARBA00009013"/>
    </source>
</evidence>
<dbReference type="NCBIfam" id="TIGR00377">
    <property type="entry name" value="ant_ant_sig"/>
    <property type="match status" value="1"/>
</dbReference>
<name>A0A4R5C2E1_9ACTN</name>
<organism evidence="4 5">
    <name type="scientific">Actinomadura darangshiensis</name>
    <dbReference type="NCBI Taxonomy" id="705336"/>
    <lineage>
        <taxon>Bacteria</taxon>
        <taxon>Bacillati</taxon>
        <taxon>Actinomycetota</taxon>
        <taxon>Actinomycetes</taxon>
        <taxon>Streptosporangiales</taxon>
        <taxon>Thermomonosporaceae</taxon>
        <taxon>Actinomadura</taxon>
    </lineage>
</organism>
<gene>
    <name evidence="4" type="ORF">E1293_00525</name>
</gene>
<proteinExistence type="inferred from homology"/>
<evidence type="ECO:0000259" key="3">
    <source>
        <dbReference type="PROSITE" id="PS50801"/>
    </source>
</evidence>
<dbReference type="Gene3D" id="3.30.750.24">
    <property type="entry name" value="STAS domain"/>
    <property type="match status" value="1"/>
</dbReference>
<dbReference type="CDD" id="cd07043">
    <property type="entry name" value="STAS_anti-anti-sigma_factors"/>
    <property type="match status" value="1"/>
</dbReference>
<dbReference type="AlphaFoldDB" id="A0A4R5C2E1"/>
<evidence type="ECO:0000313" key="4">
    <source>
        <dbReference type="EMBL" id="TDD92985.1"/>
    </source>
</evidence>
<dbReference type="EMBL" id="SMKY01000001">
    <property type="protein sequence ID" value="TDD92985.1"/>
    <property type="molecule type" value="Genomic_DNA"/>
</dbReference>
<dbReference type="Pfam" id="PF01740">
    <property type="entry name" value="STAS"/>
    <property type="match status" value="1"/>
</dbReference>
<dbReference type="PANTHER" id="PTHR33495:SF2">
    <property type="entry name" value="ANTI-SIGMA FACTOR ANTAGONIST TM_1081-RELATED"/>
    <property type="match status" value="1"/>
</dbReference>
<keyword evidence="5" id="KW-1185">Reference proteome</keyword>
<reference evidence="4 5" key="1">
    <citation type="submission" date="2019-03" db="EMBL/GenBank/DDBJ databases">
        <title>Draft genome sequences of novel Actinobacteria.</title>
        <authorList>
            <person name="Sahin N."/>
            <person name="Ay H."/>
            <person name="Saygin H."/>
        </authorList>
    </citation>
    <scope>NUCLEOTIDE SEQUENCE [LARGE SCALE GENOMIC DNA]</scope>
    <source>
        <strain evidence="4 5">DSM 45941</strain>
    </source>
</reference>
<dbReference type="OrthoDB" id="3294096at2"/>
<evidence type="ECO:0000256" key="2">
    <source>
        <dbReference type="RuleBase" id="RU003749"/>
    </source>
</evidence>
<accession>A0A4R5C2E1</accession>
<sequence>MQTAGTAPPGAGLHRESLAEYTVIAITGDLDIATTPYLRERLNAALRDTGPLVLIDLSGVTFCDASGLALLVGAHRRTKPAGTAVALVAPRPQLERLLHVTGLARIFVVLPSMAAARVRGTGVRSAAA</sequence>
<dbReference type="InterPro" id="IPR036513">
    <property type="entry name" value="STAS_dom_sf"/>
</dbReference>
<comment type="caution">
    <text evidence="4">The sequence shown here is derived from an EMBL/GenBank/DDBJ whole genome shotgun (WGS) entry which is preliminary data.</text>
</comment>
<feature type="domain" description="STAS" evidence="3">
    <location>
        <begin position="23"/>
        <end position="103"/>
    </location>
</feature>
<dbReference type="Proteomes" id="UP000295578">
    <property type="component" value="Unassembled WGS sequence"/>
</dbReference>
<dbReference type="GO" id="GO:0043856">
    <property type="term" value="F:anti-sigma factor antagonist activity"/>
    <property type="evidence" value="ECO:0007669"/>
    <property type="project" value="InterPro"/>
</dbReference>
<dbReference type="InterPro" id="IPR002645">
    <property type="entry name" value="STAS_dom"/>
</dbReference>
<dbReference type="InterPro" id="IPR003658">
    <property type="entry name" value="Anti-sigma_ant"/>
</dbReference>
<dbReference type="RefSeq" id="WP_132192562.1">
    <property type="nucleotide sequence ID" value="NZ_SMKY01000001.1"/>
</dbReference>
<comment type="similarity">
    <text evidence="1 2">Belongs to the anti-sigma-factor antagonist family.</text>
</comment>